<dbReference type="InterPro" id="IPR036291">
    <property type="entry name" value="NAD(P)-bd_dom_sf"/>
</dbReference>
<keyword evidence="9" id="KW-1185">Reference proteome</keyword>
<protein>
    <recommendedName>
        <fullName evidence="4 6">dTDP-4-dehydrorhamnose reductase</fullName>
        <ecNumber evidence="3 6">1.1.1.133</ecNumber>
    </recommendedName>
</protein>
<name>A0A2T3HHH0_9SPHI</name>
<evidence type="ECO:0000256" key="2">
    <source>
        <dbReference type="ARBA" id="ARBA00010944"/>
    </source>
</evidence>
<dbReference type="OrthoDB" id="9803892at2"/>
<comment type="pathway">
    <text evidence="1 6">Carbohydrate biosynthesis; dTDP-L-rhamnose biosynthesis.</text>
</comment>
<reference evidence="8 9" key="1">
    <citation type="submission" date="2018-03" db="EMBL/GenBank/DDBJ databases">
        <authorList>
            <person name="Keele B.F."/>
        </authorList>
    </citation>
    <scope>NUCLEOTIDE SEQUENCE [LARGE SCALE GENOMIC DNA]</scope>
    <source>
        <strain evidence="8 9">YL28-9</strain>
    </source>
</reference>
<feature type="domain" description="RmlD-like substrate binding" evidence="7">
    <location>
        <begin position="3"/>
        <end position="297"/>
    </location>
</feature>
<dbReference type="Proteomes" id="UP000240912">
    <property type="component" value="Unassembled WGS sequence"/>
</dbReference>
<dbReference type="GO" id="GO:0019305">
    <property type="term" value="P:dTDP-rhamnose biosynthetic process"/>
    <property type="evidence" value="ECO:0007669"/>
    <property type="project" value="UniProtKB-UniPathway"/>
</dbReference>
<evidence type="ECO:0000313" key="9">
    <source>
        <dbReference type="Proteomes" id="UP000240912"/>
    </source>
</evidence>
<keyword evidence="6" id="KW-0521">NADP</keyword>
<dbReference type="EC" id="1.1.1.133" evidence="3 6"/>
<evidence type="ECO:0000259" key="7">
    <source>
        <dbReference type="Pfam" id="PF04321"/>
    </source>
</evidence>
<dbReference type="InterPro" id="IPR029903">
    <property type="entry name" value="RmlD-like-bd"/>
</dbReference>
<dbReference type="RefSeq" id="WP_107216875.1">
    <property type="nucleotide sequence ID" value="NZ_KZ686271.1"/>
</dbReference>
<gene>
    <name evidence="8" type="ORF">C7T94_16905</name>
</gene>
<dbReference type="InterPro" id="IPR005913">
    <property type="entry name" value="dTDP_dehydrorham_reduct"/>
</dbReference>
<comment type="function">
    <text evidence="6">Catalyzes the reduction of dTDP-6-deoxy-L-lyxo-4-hexulose to yield dTDP-L-rhamnose.</text>
</comment>
<comment type="similarity">
    <text evidence="2 6">Belongs to the dTDP-4-dehydrorhamnose reductase family.</text>
</comment>
<comment type="catalytic activity">
    <reaction evidence="5">
        <text>dTDP-beta-L-rhamnose + NADP(+) = dTDP-4-dehydro-beta-L-rhamnose + NADPH + H(+)</text>
        <dbReference type="Rhea" id="RHEA:21796"/>
        <dbReference type="ChEBI" id="CHEBI:15378"/>
        <dbReference type="ChEBI" id="CHEBI:57510"/>
        <dbReference type="ChEBI" id="CHEBI:57783"/>
        <dbReference type="ChEBI" id="CHEBI:58349"/>
        <dbReference type="ChEBI" id="CHEBI:62830"/>
        <dbReference type="EC" id="1.1.1.133"/>
    </reaction>
</comment>
<dbReference type="SUPFAM" id="SSF51735">
    <property type="entry name" value="NAD(P)-binding Rossmann-fold domains"/>
    <property type="match status" value="1"/>
</dbReference>
<dbReference type="UniPathway" id="UPA00124"/>
<accession>A0A2T3HHH0</accession>
<sequence>MKTILVTGSNGLLGQKISAVHALKPKSRLVATSRGPDRFKAGNTYIYEELDLLDPQRVETVLGLYRPDVVIHTAAVTNADTCAEQPELCDRMNIEAVAQLVQLCARKGIHLVYLSTDFVFDGQSGPYRESDQPNPLSHYGGSKLAAEKLVSAMQGPWTVVRTVLVYGVLRDMSRSNLVLWAKESLEAGRNIRVVNDQWRTPTLAEDLAAACLEIAERGLQGIYHISGEEFISIAQMVRRVAQFWSLDEGLITEVPSSVFVQPAKRPMRTGFIVDKAAADFGYRPHRLEEGLAVVARQLSEMGIPNLSA</sequence>
<evidence type="ECO:0000256" key="6">
    <source>
        <dbReference type="RuleBase" id="RU364082"/>
    </source>
</evidence>
<evidence type="ECO:0000256" key="4">
    <source>
        <dbReference type="ARBA" id="ARBA00017099"/>
    </source>
</evidence>
<organism evidence="8 9">
    <name type="scientific">Pedobacter yulinensis</name>
    <dbReference type="NCBI Taxonomy" id="2126353"/>
    <lineage>
        <taxon>Bacteria</taxon>
        <taxon>Pseudomonadati</taxon>
        <taxon>Bacteroidota</taxon>
        <taxon>Sphingobacteriia</taxon>
        <taxon>Sphingobacteriales</taxon>
        <taxon>Sphingobacteriaceae</taxon>
        <taxon>Pedobacter</taxon>
    </lineage>
</organism>
<evidence type="ECO:0000313" key="8">
    <source>
        <dbReference type="EMBL" id="PST81880.1"/>
    </source>
</evidence>
<dbReference type="Pfam" id="PF04321">
    <property type="entry name" value="RmlD_sub_bind"/>
    <property type="match status" value="1"/>
</dbReference>
<dbReference type="CDD" id="cd05254">
    <property type="entry name" value="dTDP_HR_like_SDR_e"/>
    <property type="match status" value="1"/>
</dbReference>
<dbReference type="GO" id="GO:0008831">
    <property type="term" value="F:dTDP-4-dehydrorhamnose reductase activity"/>
    <property type="evidence" value="ECO:0007669"/>
    <property type="project" value="UniProtKB-EC"/>
</dbReference>
<evidence type="ECO:0000256" key="3">
    <source>
        <dbReference type="ARBA" id="ARBA00012929"/>
    </source>
</evidence>
<dbReference type="Gene3D" id="3.40.50.720">
    <property type="entry name" value="NAD(P)-binding Rossmann-like Domain"/>
    <property type="match status" value="1"/>
</dbReference>
<dbReference type="PANTHER" id="PTHR10491">
    <property type="entry name" value="DTDP-4-DEHYDRORHAMNOSE REDUCTASE"/>
    <property type="match status" value="1"/>
</dbReference>
<dbReference type="AlphaFoldDB" id="A0A2T3HHH0"/>
<proteinExistence type="inferred from homology"/>
<keyword evidence="6" id="KW-0560">Oxidoreductase</keyword>
<dbReference type="PANTHER" id="PTHR10491:SF4">
    <property type="entry name" value="METHIONINE ADENOSYLTRANSFERASE 2 SUBUNIT BETA"/>
    <property type="match status" value="1"/>
</dbReference>
<comment type="caution">
    <text evidence="8">The sequence shown here is derived from an EMBL/GenBank/DDBJ whole genome shotgun (WGS) entry which is preliminary data.</text>
</comment>
<dbReference type="EMBL" id="PYLS01000007">
    <property type="protein sequence ID" value="PST81880.1"/>
    <property type="molecule type" value="Genomic_DNA"/>
</dbReference>
<evidence type="ECO:0000256" key="5">
    <source>
        <dbReference type="ARBA" id="ARBA00048200"/>
    </source>
</evidence>
<evidence type="ECO:0000256" key="1">
    <source>
        <dbReference type="ARBA" id="ARBA00004781"/>
    </source>
</evidence>